<reference evidence="2 4" key="2">
    <citation type="submission" date="2016-10" db="EMBL/GenBank/DDBJ databases">
        <authorList>
            <person name="Varghese N."/>
            <person name="Submissions S."/>
        </authorList>
    </citation>
    <scope>NUCLEOTIDE SEQUENCE [LARGE SCALE GENOMIC DNA]</scope>
    <source>
        <strain evidence="2 4">DSM 6083</strain>
    </source>
</reference>
<dbReference type="RefSeq" id="WP_043221857.1">
    <property type="nucleotide sequence ID" value="NZ_CP007511.1"/>
</dbReference>
<name>A0A8D3Y3M6_9GAMM</name>
<reference evidence="1 3" key="3">
    <citation type="journal article" name="Genome Announc.">
        <title>Complete Genome Sequence of Pseudomonas balearica DSM 6083T.</title>
        <authorList>
            <person name="Bennasar-Figueras A."/>
            <person name="Salva-Serra F."/>
            <person name="Jaen-Luchoro D."/>
            <person name="Segui C."/>
            <person name="Aliaga F."/>
            <person name="Busquets A."/>
            <person name="Gomila M."/>
            <person name="Moore E.R."/>
            <person name="Lalucat J."/>
        </authorList>
    </citation>
    <scope>NUCLEOTIDE SEQUENCE [LARGE SCALE GENOMIC DNA]</scope>
    <source>
        <strain evidence="3">DSM 6083</strain>
        <strain evidence="1">DSM6083</strain>
    </source>
</reference>
<dbReference type="Proteomes" id="UP000182276">
    <property type="component" value="Unassembled WGS sequence"/>
</dbReference>
<evidence type="ECO:0000313" key="3">
    <source>
        <dbReference type="Proteomes" id="UP000031271"/>
    </source>
</evidence>
<protein>
    <recommendedName>
        <fullName evidence="5">Helix-turn-helix domain-containing protein</fullName>
    </recommendedName>
</protein>
<dbReference type="KEGG" id="pbm:CL52_16690"/>
<keyword evidence="4" id="KW-1185">Reference proteome</keyword>
<gene>
    <name evidence="1" type="ORF">CL52_16690</name>
    <name evidence="2" type="ORF">SAMN05660875_1096</name>
</gene>
<accession>A0A8D3Y3M6</accession>
<proteinExistence type="predicted"/>
<evidence type="ECO:0000313" key="1">
    <source>
        <dbReference type="EMBL" id="AJE16594.1"/>
    </source>
</evidence>
<evidence type="ECO:0000313" key="4">
    <source>
        <dbReference type="Proteomes" id="UP000182276"/>
    </source>
</evidence>
<dbReference type="EMBL" id="FNHO01000009">
    <property type="protein sequence ID" value="SDM78761.1"/>
    <property type="molecule type" value="Genomic_DNA"/>
</dbReference>
<dbReference type="AlphaFoldDB" id="A0A8D3Y3M6"/>
<dbReference type="SUPFAM" id="SSF46955">
    <property type="entry name" value="Putative DNA-binding domain"/>
    <property type="match status" value="1"/>
</dbReference>
<dbReference type="InterPro" id="IPR009061">
    <property type="entry name" value="DNA-bd_dom_put_sf"/>
</dbReference>
<dbReference type="Proteomes" id="UP000031271">
    <property type="component" value="Chromosome"/>
</dbReference>
<reference evidence="3" key="1">
    <citation type="submission" date="2014-03" db="EMBL/GenBank/DDBJ databases">
        <title>Complete genome of Pseudomonas balearica DSM 6083T, a sewage water isolate from an enrichment with 2-methylnaphthalene.</title>
        <authorList>
            <person name="Salva-Serra F."/>
            <person name="Jaen-Luchoro D."/>
            <person name="Busquets A."/>
            <person name="Pena A."/>
            <person name="Gomila M."/>
            <person name="Bosch R."/>
            <person name="Nogales B."/>
            <person name="Garcia-Valdes E."/>
            <person name="Lalucat J."/>
            <person name="Bennasar A."/>
        </authorList>
    </citation>
    <scope>NUCLEOTIDE SEQUENCE [LARGE SCALE GENOMIC DNA]</scope>
    <source>
        <strain evidence="3">DSM 6083</strain>
    </source>
</reference>
<organism evidence="1 3">
    <name type="scientific">Stutzerimonas balearica DSM 6083</name>
    <dbReference type="NCBI Taxonomy" id="1123016"/>
    <lineage>
        <taxon>Bacteria</taxon>
        <taxon>Pseudomonadati</taxon>
        <taxon>Pseudomonadota</taxon>
        <taxon>Gammaproteobacteria</taxon>
        <taxon>Pseudomonadales</taxon>
        <taxon>Pseudomonadaceae</taxon>
        <taxon>Stutzerimonas</taxon>
    </lineage>
</organism>
<evidence type="ECO:0008006" key="5">
    <source>
        <dbReference type="Google" id="ProtNLM"/>
    </source>
</evidence>
<sequence>MTTTHFDQQQLAERWGLSPKTLERWRVIGTGPKYIRLPGKVIYRLSDIEAYENECLVSSTAEFRKHTKLSGQPLAAGRC</sequence>
<dbReference type="GeneID" id="77261525"/>
<evidence type="ECO:0000313" key="2">
    <source>
        <dbReference type="EMBL" id="SDM78761.1"/>
    </source>
</evidence>
<dbReference type="EMBL" id="CP007511">
    <property type="protein sequence ID" value="AJE16594.1"/>
    <property type="molecule type" value="Genomic_DNA"/>
</dbReference>